<keyword evidence="1" id="KW-1133">Transmembrane helix</keyword>
<proteinExistence type="predicted"/>
<evidence type="ECO:0000313" key="2">
    <source>
        <dbReference type="EMBL" id="KAF1989144.1"/>
    </source>
</evidence>
<keyword evidence="3" id="KW-1185">Reference proteome</keyword>
<gene>
    <name evidence="2" type="ORF">K402DRAFT_418958</name>
</gene>
<feature type="transmembrane region" description="Helical" evidence="1">
    <location>
        <begin position="104"/>
        <end position="125"/>
    </location>
</feature>
<sequence length="141" mass="16078">MPQGQILRTKYIGGDTEYLPGLGARINPHQQAERKGGEYARGDDTTVACSIDTNEEDGQDGQCDTEIRQFGYQNDEERSKLDFDLEGQFLETELNEEEKQALTFMWNCLLVCLVILAGVMAVEILRRSHGRGPRWDKDYKM</sequence>
<keyword evidence="1" id="KW-0472">Membrane</keyword>
<name>A0A6G1H7V5_9PEZI</name>
<keyword evidence="1" id="KW-0812">Transmembrane</keyword>
<organism evidence="2 3">
    <name type="scientific">Aulographum hederae CBS 113979</name>
    <dbReference type="NCBI Taxonomy" id="1176131"/>
    <lineage>
        <taxon>Eukaryota</taxon>
        <taxon>Fungi</taxon>
        <taxon>Dikarya</taxon>
        <taxon>Ascomycota</taxon>
        <taxon>Pezizomycotina</taxon>
        <taxon>Dothideomycetes</taxon>
        <taxon>Pleosporomycetidae</taxon>
        <taxon>Aulographales</taxon>
        <taxon>Aulographaceae</taxon>
    </lineage>
</organism>
<dbReference type="AlphaFoldDB" id="A0A6G1H7V5"/>
<accession>A0A6G1H7V5</accession>
<protein>
    <submittedName>
        <fullName evidence="2">Uncharacterized protein</fullName>
    </submittedName>
</protein>
<dbReference type="EMBL" id="ML977146">
    <property type="protein sequence ID" value="KAF1989144.1"/>
    <property type="molecule type" value="Genomic_DNA"/>
</dbReference>
<dbReference type="Proteomes" id="UP000800041">
    <property type="component" value="Unassembled WGS sequence"/>
</dbReference>
<evidence type="ECO:0000313" key="3">
    <source>
        <dbReference type="Proteomes" id="UP000800041"/>
    </source>
</evidence>
<evidence type="ECO:0000256" key="1">
    <source>
        <dbReference type="SAM" id="Phobius"/>
    </source>
</evidence>
<reference evidence="2" key="1">
    <citation type="journal article" date="2020" name="Stud. Mycol.">
        <title>101 Dothideomycetes genomes: a test case for predicting lifestyles and emergence of pathogens.</title>
        <authorList>
            <person name="Haridas S."/>
            <person name="Albert R."/>
            <person name="Binder M."/>
            <person name="Bloem J."/>
            <person name="Labutti K."/>
            <person name="Salamov A."/>
            <person name="Andreopoulos B."/>
            <person name="Baker S."/>
            <person name="Barry K."/>
            <person name="Bills G."/>
            <person name="Bluhm B."/>
            <person name="Cannon C."/>
            <person name="Castanera R."/>
            <person name="Culley D."/>
            <person name="Daum C."/>
            <person name="Ezra D."/>
            <person name="Gonzalez J."/>
            <person name="Henrissat B."/>
            <person name="Kuo A."/>
            <person name="Liang C."/>
            <person name="Lipzen A."/>
            <person name="Lutzoni F."/>
            <person name="Magnuson J."/>
            <person name="Mondo S."/>
            <person name="Nolan M."/>
            <person name="Ohm R."/>
            <person name="Pangilinan J."/>
            <person name="Park H.-J."/>
            <person name="Ramirez L."/>
            <person name="Alfaro M."/>
            <person name="Sun H."/>
            <person name="Tritt A."/>
            <person name="Yoshinaga Y."/>
            <person name="Zwiers L.-H."/>
            <person name="Turgeon B."/>
            <person name="Goodwin S."/>
            <person name="Spatafora J."/>
            <person name="Crous P."/>
            <person name="Grigoriev I."/>
        </authorList>
    </citation>
    <scope>NUCLEOTIDE SEQUENCE</scope>
    <source>
        <strain evidence="2">CBS 113979</strain>
    </source>
</reference>